<dbReference type="OrthoDB" id="4762478at2"/>
<feature type="signal peptide" evidence="2">
    <location>
        <begin position="1"/>
        <end position="22"/>
    </location>
</feature>
<feature type="chain" id="PRO_5023123772" evidence="2">
    <location>
        <begin position="23"/>
        <end position="153"/>
    </location>
</feature>
<dbReference type="SUPFAM" id="SSF81982">
    <property type="entry name" value="Antigen MPT63/MPB63 (immunoprotective extracellular protein)"/>
    <property type="match status" value="1"/>
</dbReference>
<keyword evidence="1 2" id="KW-0732">Signal</keyword>
<evidence type="ECO:0000259" key="3">
    <source>
        <dbReference type="Pfam" id="PF09167"/>
    </source>
</evidence>
<accession>A0A5B1BQG6</accession>
<protein>
    <submittedName>
        <fullName evidence="4">DUF1942 domain-containing protein</fullName>
    </submittedName>
</protein>
<dbReference type="GO" id="GO:0005615">
    <property type="term" value="C:extracellular space"/>
    <property type="evidence" value="ECO:0007669"/>
    <property type="project" value="InterPro"/>
</dbReference>
<dbReference type="Pfam" id="PF09167">
    <property type="entry name" value="DUF1942"/>
    <property type="match status" value="1"/>
</dbReference>
<dbReference type="AlphaFoldDB" id="A0A5B1BQG6"/>
<organism evidence="4 5">
    <name type="scientific">Mycobacterium simiae</name>
    <name type="common">Mycobacterium habana</name>
    <dbReference type="NCBI Taxonomy" id="1784"/>
    <lineage>
        <taxon>Bacteria</taxon>
        <taxon>Bacillati</taxon>
        <taxon>Actinomycetota</taxon>
        <taxon>Actinomycetes</taxon>
        <taxon>Mycobacteriales</taxon>
        <taxon>Mycobacteriaceae</taxon>
        <taxon>Mycobacterium</taxon>
        <taxon>Mycobacterium simiae complex</taxon>
    </lineage>
</organism>
<gene>
    <name evidence="4" type="ORF">F0Q45_13875</name>
</gene>
<comment type="caution">
    <text evidence="4">The sequence shown here is derived from an EMBL/GenBank/DDBJ whole genome shotgun (WGS) entry which is preliminary data.</text>
</comment>
<evidence type="ECO:0000313" key="5">
    <source>
        <dbReference type="Proteomes" id="UP000324701"/>
    </source>
</evidence>
<dbReference type="Proteomes" id="UP000324701">
    <property type="component" value="Unassembled WGS sequence"/>
</dbReference>
<dbReference type="InterPro" id="IPR015250">
    <property type="entry name" value="MPT63-like"/>
</dbReference>
<dbReference type="EMBL" id="VTZN01000079">
    <property type="protein sequence ID" value="KAA1249680.1"/>
    <property type="molecule type" value="Genomic_DNA"/>
</dbReference>
<sequence>MAITTFATAVGVGFAGASSALATENPPVRNFGAEHTLVDAGGAVIQGITVTNLQPSNDPIPYPQRRGELWEATATIKAIRGTVTPIIPNFNARAANGQNYQNLAGVPTALGLHPGGIPQGDETNGKLYFDVVGQHPDSVVYNAGGRDLFIWKS</sequence>
<name>A0A5B1BQG6_MYCSI</name>
<reference evidence="4 5" key="1">
    <citation type="submission" date="2019-09" db="EMBL/GenBank/DDBJ databases">
        <title>Report of infection by Mycobacterium simiae a patient suffering from pulmonary tuberculosis.</title>
        <authorList>
            <person name="Mohanty P.S."/>
            <person name="Bansal A.K."/>
            <person name="Singh H."/>
            <person name="Sharma S."/>
            <person name="Patil S.A."/>
            <person name="Upadhaya P."/>
            <person name="Singh P.K."/>
            <person name="Kumar D."/>
            <person name="Kumar S."/>
            <person name="Singh R.K."/>
            <person name="Chaudhary B."/>
        </authorList>
    </citation>
    <scope>NUCLEOTIDE SEQUENCE [LARGE SCALE GENOMIC DNA]</scope>
    <source>
        <strain evidence="4 5">JAL-560-SIM</strain>
    </source>
</reference>
<feature type="domain" description="MPT63-like" evidence="3">
    <location>
        <begin position="27"/>
        <end position="151"/>
    </location>
</feature>
<evidence type="ECO:0000313" key="4">
    <source>
        <dbReference type="EMBL" id="KAA1249680.1"/>
    </source>
</evidence>
<evidence type="ECO:0000256" key="1">
    <source>
        <dbReference type="ARBA" id="ARBA00022729"/>
    </source>
</evidence>
<evidence type="ECO:0000256" key="2">
    <source>
        <dbReference type="SAM" id="SignalP"/>
    </source>
</evidence>
<keyword evidence="5" id="KW-1185">Reference proteome</keyword>
<dbReference type="InterPro" id="IPR029050">
    <property type="entry name" value="Immunoprotect_excell_Ig-like"/>
</dbReference>
<proteinExistence type="predicted"/>
<dbReference type="Gene3D" id="2.60.40.1240">
    <property type="match status" value="1"/>
</dbReference>